<dbReference type="InterPro" id="IPR043129">
    <property type="entry name" value="ATPase_NBD"/>
</dbReference>
<reference evidence="4 5" key="1">
    <citation type="submission" date="2019-06" db="EMBL/GenBank/DDBJ databases">
        <title>Genomic Encyclopedia of Archaeal and Bacterial Type Strains, Phase II (KMG-II): from individual species to whole genera.</title>
        <authorList>
            <person name="Goeker M."/>
        </authorList>
    </citation>
    <scope>NUCLEOTIDE SEQUENCE [LARGE SCALE GENOMIC DNA]</scope>
    <source>
        <strain evidence="4 5">DSM 7270</strain>
    </source>
</reference>
<evidence type="ECO:0000256" key="3">
    <source>
        <dbReference type="ARBA" id="ARBA00022840"/>
    </source>
</evidence>
<evidence type="ECO:0000256" key="2">
    <source>
        <dbReference type="ARBA" id="ARBA00022741"/>
    </source>
</evidence>
<keyword evidence="2" id="KW-0547">Nucleotide-binding</keyword>
<dbReference type="SUPFAM" id="SSF53067">
    <property type="entry name" value="Actin-like ATPase domain"/>
    <property type="match status" value="2"/>
</dbReference>
<dbReference type="PANTHER" id="PTHR19375">
    <property type="entry name" value="HEAT SHOCK PROTEIN 70KDA"/>
    <property type="match status" value="1"/>
</dbReference>
<sequence>MARWSAFPRFKMALLQDVTLGIDFGTSNSAMSVRQGQGAARMISLEGDARTLPTALFFNAEEHRTHFGRDAIAQYLEGTEGRLMRSLKSLLGSALLQDKTAVHQQLISYQDVISLFLRMLAQKAQADLGGMPGRVVMGRPVHFVDDDPVRDQQAEDALRQAAVDAGFENISFQPEPIAAALDYEQRIDHEAVVLVVDIGGGTSDFTVVRLGPGRMGRADRLADVLATTGVHVGGTDFDRRLSLELLMPLLGFRHLGPSGREVPSRVFFDLSTWHLIQWLYSPKALRDAQALRTDYADQRLHTRLMTVLNERLGHKLANAMEQAKIAASVSHADAPIPLDWIEPALASCVTPEGLEQHLDGPLAQVVACAQQCLQRAGLQAADLHAIYLTGGSSALRPLRDALRKAFPDTAQVEGDLFGGVAMGLAVAP</sequence>
<dbReference type="Gene3D" id="3.30.420.40">
    <property type="match status" value="3"/>
</dbReference>
<accession>A0A543KWQ2</accession>
<comment type="caution">
    <text evidence="4">The sequence shown here is derived from an EMBL/GenBank/DDBJ whole genome shotgun (WGS) entry which is preliminary data.</text>
</comment>
<dbReference type="Gene3D" id="3.90.640.10">
    <property type="entry name" value="Actin, Chain A, domain 4"/>
    <property type="match status" value="2"/>
</dbReference>
<dbReference type="InterPro" id="IPR018181">
    <property type="entry name" value="Heat_shock_70_CS"/>
</dbReference>
<proteinExistence type="inferred from homology"/>
<dbReference type="Proteomes" id="UP000316993">
    <property type="component" value="Unassembled WGS sequence"/>
</dbReference>
<protein>
    <submittedName>
        <fullName evidence="4">Putative chaperone protein</fullName>
    </submittedName>
</protein>
<dbReference type="CDD" id="cd10231">
    <property type="entry name" value="ASKHA_NBD_HSP70_YegD-like"/>
    <property type="match status" value="1"/>
</dbReference>
<organism evidence="4 5">
    <name type="scientific">Acidovorax temperans</name>
    <dbReference type="NCBI Taxonomy" id="80878"/>
    <lineage>
        <taxon>Bacteria</taxon>
        <taxon>Pseudomonadati</taxon>
        <taxon>Pseudomonadota</taxon>
        <taxon>Betaproteobacteria</taxon>
        <taxon>Burkholderiales</taxon>
        <taxon>Comamonadaceae</taxon>
        <taxon>Acidovorax</taxon>
    </lineage>
</organism>
<evidence type="ECO:0000313" key="5">
    <source>
        <dbReference type="Proteomes" id="UP000316993"/>
    </source>
</evidence>
<dbReference type="PROSITE" id="PS00329">
    <property type="entry name" value="HSP70_2"/>
    <property type="match status" value="1"/>
</dbReference>
<dbReference type="GO" id="GO:0140662">
    <property type="term" value="F:ATP-dependent protein folding chaperone"/>
    <property type="evidence" value="ECO:0007669"/>
    <property type="project" value="InterPro"/>
</dbReference>
<dbReference type="EMBL" id="VFPV01000004">
    <property type="protein sequence ID" value="TQM99508.1"/>
    <property type="molecule type" value="Genomic_DNA"/>
</dbReference>
<keyword evidence="3" id="KW-0067">ATP-binding</keyword>
<dbReference type="InterPro" id="IPR013126">
    <property type="entry name" value="Hsp_70_fam"/>
</dbReference>
<name>A0A543KWQ2_9BURK</name>
<evidence type="ECO:0000313" key="4">
    <source>
        <dbReference type="EMBL" id="TQM99508.1"/>
    </source>
</evidence>
<dbReference type="GO" id="GO:0005524">
    <property type="term" value="F:ATP binding"/>
    <property type="evidence" value="ECO:0007669"/>
    <property type="project" value="UniProtKB-KW"/>
</dbReference>
<dbReference type="AlphaFoldDB" id="A0A543KWQ2"/>
<dbReference type="Pfam" id="PF00012">
    <property type="entry name" value="HSP70"/>
    <property type="match status" value="2"/>
</dbReference>
<gene>
    <name evidence="4" type="ORF">BDD18_4175</name>
</gene>
<comment type="similarity">
    <text evidence="1">Belongs to the heat shock protein 70 family.</text>
</comment>
<evidence type="ECO:0000256" key="1">
    <source>
        <dbReference type="ARBA" id="ARBA00007381"/>
    </source>
</evidence>
<dbReference type="InterPro" id="IPR042054">
    <property type="entry name" value="YegD-like"/>
</dbReference>